<protein>
    <submittedName>
        <fullName evidence="2">Uncharacterized protein</fullName>
    </submittedName>
</protein>
<dbReference type="EMBL" id="CP163439">
    <property type="protein sequence ID" value="XDQ36322.1"/>
    <property type="molecule type" value="Genomic_DNA"/>
</dbReference>
<keyword evidence="1" id="KW-1133">Transmembrane helix</keyword>
<proteinExistence type="predicted"/>
<gene>
    <name evidence="2" type="ORF">AB5J49_24920</name>
</gene>
<dbReference type="RefSeq" id="WP_369170865.1">
    <property type="nucleotide sequence ID" value="NZ_CP163439.1"/>
</dbReference>
<name>A0AB39Q202_9ACTN</name>
<accession>A0AB39Q202</accession>
<reference evidence="2" key="1">
    <citation type="submission" date="2024-07" db="EMBL/GenBank/DDBJ databases">
        <authorList>
            <person name="Yu S.T."/>
        </authorList>
    </citation>
    <scope>NUCLEOTIDE SEQUENCE</scope>
    <source>
        <strain evidence="2">R28</strain>
    </source>
</reference>
<evidence type="ECO:0000313" key="2">
    <source>
        <dbReference type="EMBL" id="XDQ36322.1"/>
    </source>
</evidence>
<evidence type="ECO:0000256" key="1">
    <source>
        <dbReference type="SAM" id="Phobius"/>
    </source>
</evidence>
<feature type="transmembrane region" description="Helical" evidence="1">
    <location>
        <begin position="128"/>
        <end position="147"/>
    </location>
</feature>
<dbReference type="AlphaFoldDB" id="A0AB39Q202"/>
<keyword evidence="1" id="KW-0812">Transmembrane</keyword>
<organism evidence="2">
    <name type="scientific">Streptomyces sp. R28</name>
    <dbReference type="NCBI Taxonomy" id="3238628"/>
    <lineage>
        <taxon>Bacteria</taxon>
        <taxon>Bacillati</taxon>
        <taxon>Actinomycetota</taxon>
        <taxon>Actinomycetes</taxon>
        <taxon>Kitasatosporales</taxon>
        <taxon>Streptomycetaceae</taxon>
        <taxon>Streptomyces</taxon>
    </lineage>
</organism>
<feature type="transmembrane region" description="Helical" evidence="1">
    <location>
        <begin position="62"/>
        <end position="84"/>
    </location>
</feature>
<keyword evidence="1" id="KW-0472">Membrane</keyword>
<feature type="transmembrane region" description="Helical" evidence="1">
    <location>
        <begin position="105"/>
        <end position="122"/>
    </location>
</feature>
<sequence>MSQAQNPAADAAAALRTAERARAAAARPRSAPGWFPPLQGALFAGFTIGIFGFSAPDDPADGLWGSVGGCLAAVAFLVLHLLVVRRSGVVLWPEQDRRARLKAQLVPLAVFAAGWLAALPGGRAVGAVVSGLLGGVALAVMTARYGAGAVRGGRGEGVSGE</sequence>
<feature type="transmembrane region" description="Helical" evidence="1">
    <location>
        <begin position="37"/>
        <end position="56"/>
    </location>
</feature>